<dbReference type="Proteomes" id="UP000075473">
    <property type="component" value="Unassembled WGS sequence"/>
</dbReference>
<organism evidence="1 2">
    <name type="scientific">Acetobacter cerevisiae</name>
    <dbReference type="NCBI Taxonomy" id="178900"/>
    <lineage>
        <taxon>Bacteria</taxon>
        <taxon>Pseudomonadati</taxon>
        <taxon>Pseudomonadota</taxon>
        <taxon>Alphaproteobacteria</taxon>
        <taxon>Acetobacterales</taxon>
        <taxon>Acetobacteraceae</taxon>
        <taxon>Acetobacter</taxon>
    </lineage>
</organism>
<comment type="caution">
    <text evidence="1">The sequence shown here is derived from an EMBL/GenBank/DDBJ whole genome shotgun (WGS) entry which is preliminary data.</text>
</comment>
<gene>
    <name evidence="1" type="ORF">AD928_00090</name>
</gene>
<dbReference type="AlphaFoldDB" id="A0A149R364"/>
<dbReference type="RefSeq" id="WP_062247306.1">
    <property type="nucleotide sequence ID" value="NZ_LHZA01000016.1"/>
</dbReference>
<protein>
    <submittedName>
        <fullName evidence="1">Uncharacterized protein</fullName>
    </submittedName>
</protein>
<sequence length="81" mass="8859">MPNSSPDAHVLIETNPAYTSLTAFHGSEYLLDRLGDQPQDYTFLGDSAFDQQYVQQQIVSATGQTFLGGTFTTASTRISHT</sequence>
<evidence type="ECO:0000313" key="1">
    <source>
        <dbReference type="EMBL" id="KXV03999.1"/>
    </source>
</evidence>
<reference evidence="1 2" key="1">
    <citation type="submission" date="2015-06" db="EMBL/GenBank/DDBJ databases">
        <title>Improved classification and identification of acetic acid bacteria using matrix-assisted laser desorption/ionization time-of-flight mass spectrometry; Gluconobacter nephelii and Gluconobacter uchimurae are later heterotypic synonyms of Gluconobacter japonicus and Gluconobacter oxydans, respectively.</title>
        <authorList>
            <person name="Li L."/>
            <person name="Cleenwerck I."/>
            <person name="De Vuyst L."/>
            <person name="Vandamme P."/>
        </authorList>
    </citation>
    <scope>NUCLEOTIDE SEQUENCE [LARGE SCALE GENOMIC DNA]</scope>
    <source>
        <strain evidence="1 2">LMG 1625</strain>
    </source>
</reference>
<proteinExistence type="predicted"/>
<accession>A0A149R364</accession>
<evidence type="ECO:0000313" key="2">
    <source>
        <dbReference type="Proteomes" id="UP000075473"/>
    </source>
</evidence>
<name>A0A149R364_9PROT</name>
<dbReference type="PATRIC" id="fig|178900.5.peg.2996"/>
<dbReference type="EMBL" id="LHZA01000016">
    <property type="protein sequence ID" value="KXV03999.1"/>
    <property type="molecule type" value="Genomic_DNA"/>
</dbReference>